<name>A0A914PXZ5_9BILA</name>
<proteinExistence type="predicted"/>
<organism evidence="1 2">
    <name type="scientific">Panagrolaimus davidi</name>
    <dbReference type="NCBI Taxonomy" id="227884"/>
    <lineage>
        <taxon>Eukaryota</taxon>
        <taxon>Metazoa</taxon>
        <taxon>Ecdysozoa</taxon>
        <taxon>Nematoda</taxon>
        <taxon>Chromadorea</taxon>
        <taxon>Rhabditida</taxon>
        <taxon>Tylenchina</taxon>
        <taxon>Panagrolaimomorpha</taxon>
        <taxon>Panagrolaimoidea</taxon>
        <taxon>Panagrolaimidae</taxon>
        <taxon>Panagrolaimus</taxon>
    </lineage>
</organism>
<sequence length="182" mass="20283">MAENMAGCLCRPGTTQFSALIPIHNGSVPYITEYYADCIYKAPNNEKISFEGAEMECISDINFDSRLIALNTSAKWNFTKTFLGAEPNFFWSGKDGTQWISYSGESRLPVDYLPPSYYDPTLQGICKNTFKITAGKGAAIGSRFLCEASFEMKFLPLCETRASDSTNNPKLCSSEFKNKKHV</sequence>
<keyword evidence="1" id="KW-1185">Reference proteome</keyword>
<dbReference type="AlphaFoldDB" id="A0A914PXZ5"/>
<protein>
    <submittedName>
        <fullName evidence="2">C-type lectin domain-containing protein</fullName>
    </submittedName>
</protein>
<reference evidence="2" key="1">
    <citation type="submission" date="2022-11" db="UniProtKB">
        <authorList>
            <consortium name="WormBaseParasite"/>
        </authorList>
    </citation>
    <scope>IDENTIFICATION</scope>
</reference>
<evidence type="ECO:0000313" key="2">
    <source>
        <dbReference type="WBParaSite" id="PDA_v2.g23698.t1"/>
    </source>
</evidence>
<dbReference type="WBParaSite" id="PDA_v2.g23698.t1">
    <property type="protein sequence ID" value="PDA_v2.g23698.t1"/>
    <property type="gene ID" value="PDA_v2.g23698"/>
</dbReference>
<evidence type="ECO:0000313" key="1">
    <source>
        <dbReference type="Proteomes" id="UP000887578"/>
    </source>
</evidence>
<dbReference type="Proteomes" id="UP000887578">
    <property type="component" value="Unplaced"/>
</dbReference>
<accession>A0A914PXZ5</accession>